<dbReference type="RefSeq" id="WP_183496181.1">
    <property type="nucleotide sequence ID" value="NZ_JACIFF010000006.1"/>
</dbReference>
<dbReference type="AlphaFoldDB" id="A0A840E7M8"/>
<sequence length="67" mass="7765">MRFNHAPSRYRFFDAKSQQPLLAEDDKDKPKTDKTPKKDFQDQDDDDLKNVDQSKGGYGHGTGYDKE</sequence>
<accession>A0A840E7M8</accession>
<reference evidence="2 3" key="1">
    <citation type="submission" date="2020-08" db="EMBL/GenBank/DDBJ databases">
        <title>Genomic Encyclopedia of Type Strains, Phase IV (KMG-IV): sequencing the most valuable type-strain genomes for metagenomic binning, comparative biology and taxonomic classification.</title>
        <authorList>
            <person name="Goeker M."/>
        </authorList>
    </citation>
    <scope>NUCLEOTIDE SEQUENCE [LARGE SCALE GENOMIC DNA]</scope>
    <source>
        <strain evidence="2 3">DSM 105137</strain>
    </source>
</reference>
<dbReference type="Proteomes" id="UP000576209">
    <property type="component" value="Unassembled WGS sequence"/>
</dbReference>
<evidence type="ECO:0000256" key="1">
    <source>
        <dbReference type="SAM" id="MobiDB-lite"/>
    </source>
</evidence>
<feature type="region of interest" description="Disordered" evidence="1">
    <location>
        <begin position="1"/>
        <end position="67"/>
    </location>
</feature>
<protein>
    <submittedName>
        <fullName evidence="2">Uncharacterized protein</fullName>
    </submittedName>
</protein>
<gene>
    <name evidence="2" type="ORF">GGR28_002570</name>
</gene>
<feature type="compositionally biased region" description="Gly residues" evidence="1">
    <location>
        <begin position="56"/>
        <end position="67"/>
    </location>
</feature>
<organism evidence="2 3">
    <name type="scientific">Neolewinella aquimaris</name>
    <dbReference type="NCBI Taxonomy" id="1835722"/>
    <lineage>
        <taxon>Bacteria</taxon>
        <taxon>Pseudomonadati</taxon>
        <taxon>Bacteroidota</taxon>
        <taxon>Saprospiria</taxon>
        <taxon>Saprospirales</taxon>
        <taxon>Lewinellaceae</taxon>
        <taxon>Neolewinella</taxon>
    </lineage>
</organism>
<evidence type="ECO:0000313" key="2">
    <source>
        <dbReference type="EMBL" id="MBB4079943.1"/>
    </source>
</evidence>
<proteinExistence type="predicted"/>
<feature type="compositionally biased region" description="Basic and acidic residues" evidence="1">
    <location>
        <begin position="24"/>
        <end position="41"/>
    </location>
</feature>
<comment type="caution">
    <text evidence="2">The sequence shown here is derived from an EMBL/GenBank/DDBJ whole genome shotgun (WGS) entry which is preliminary data.</text>
</comment>
<dbReference type="EMBL" id="JACIFF010000006">
    <property type="protein sequence ID" value="MBB4079943.1"/>
    <property type="molecule type" value="Genomic_DNA"/>
</dbReference>
<name>A0A840E7M8_9BACT</name>
<evidence type="ECO:0000313" key="3">
    <source>
        <dbReference type="Proteomes" id="UP000576209"/>
    </source>
</evidence>
<keyword evidence="3" id="KW-1185">Reference proteome</keyword>